<organism evidence="2 3">
    <name type="scientific">Agromyces albus</name>
    <dbReference type="NCBI Taxonomy" id="205332"/>
    <lineage>
        <taxon>Bacteria</taxon>
        <taxon>Bacillati</taxon>
        <taxon>Actinomycetota</taxon>
        <taxon>Actinomycetes</taxon>
        <taxon>Micrococcales</taxon>
        <taxon>Microbacteriaceae</taxon>
        <taxon>Agromyces</taxon>
    </lineage>
</organism>
<protein>
    <submittedName>
        <fullName evidence="2">Uncharacterized protein</fullName>
    </submittedName>
</protein>
<dbReference type="AlphaFoldDB" id="A0A4Q2L612"/>
<dbReference type="Proteomes" id="UP000293865">
    <property type="component" value="Unassembled WGS sequence"/>
</dbReference>
<keyword evidence="1" id="KW-0472">Membrane</keyword>
<gene>
    <name evidence="2" type="ORF">ESP51_06890</name>
</gene>
<dbReference type="OrthoDB" id="5006754at2"/>
<keyword evidence="1" id="KW-0812">Transmembrane</keyword>
<name>A0A4Q2L612_9MICO</name>
<sequence length="100" mass="10941">MPRTVTLWGVAIVVTGGLLVATAPAAVGAWWAPNTDEWYSAVGIFEIIIGLARTVLAPLGAALIAAGVVMRYVDRRLTGDNISDRPRRWRWPDEAQNRNQ</sequence>
<evidence type="ECO:0000256" key="1">
    <source>
        <dbReference type="SAM" id="Phobius"/>
    </source>
</evidence>
<dbReference type="RefSeq" id="WP_129520159.1">
    <property type="nucleotide sequence ID" value="NZ_SDPN01000009.1"/>
</dbReference>
<keyword evidence="1" id="KW-1133">Transmembrane helix</keyword>
<evidence type="ECO:0000313" key="3">
    <source>
        <dbReference type="Proteomes" id="UP000293865"/>
    </source>
</evidence>
<proteinExistence type="predicted"/>
<feature type="transmembrane region" description="Helical" evidence="1">
    <location>
        <begin position="38"/>
        <end position="69"/>
    </location>
</feature>
<keyword evidence="3" id="KW-1185">Reference proteome</keyword>
<dbReference type="EMBL" id="SDPN01000009">
    <property type="protein sequence ID" value="RXZ71852.1"/>
    <property type="molecule type" value="Genomic_DNA"/>
</dbReference>
<reference evidence="2 3" key="1">
    <citation type="submission" date="2019-01" db="EMBL/GenBank/DDBJ databases">
        <title>Agromyces.</title>
        <authorList>
            <person name="Li J."/>
        </authorList>
    </citation>
    <scope>NUCLEOTIDE SEQUENCE [LARGE SCALE GENOMIC DNA]</scope>
    <source>
        <strain evidence="2 3">DSM 15934</strain>
    </source>
</reference>
<evidence type="ECO:0000313" key="2">
    <source>
        <dbReference type="EMBL" id="RXZ71852.1"/>
    </source>
</evidence>
<comment type="caution">
    <text evidence="2">The sequence shown here is derived from an EMBL/GenBank/DDBJ whole genome shotgun (WGS) entry which is preliminary data.</text>
</comment>
<feature type="transmembrane region" description="Helical" evidence="1">
    <location>
        <begin position="7"/>
        <end position="32"/>
    </location>
</feature>
<accession>A0A4Q2L612</accession>